<evidence type="ECO:0000256" key="1">
    <source>
        <dbReference type="SAM" id="Phobius"/>
    </source>
</evidence>
<keyword evidence="3" id="KW-1185">Reference proteome</keyword>
<feature type="transmembrane region" description="Helical" evidence="1">
    <location>
        <begin position="20"/>
        <end position="40"/>
    </location>
</feature>
<dbReference type="EMBL" id="JOJR01000980">
    <property type="protein sequence ID" value="RCN33054.1"/>
    <property type="molecule type" value="Genomic_DNA"/>
</dbReference>
<gene>
    <name evidence="2" type="ORF">ANCCAN_21119</name>
</gene>
<comment type="caution">
    <text evidence="2">The sequence shown here is derived from an EMBL/GenBank/DDBJ whole genome shotgun (WGS) entry which is preliminary data.</text>
</comment>
<reference evidence="2 3" key="1">
    <citation type="submission" date="2014-10" db="EMBL/GenBank/DDBJ databases">
        <title>Draft genome of the hookworm Ancylostoma caninum.</title>
        <authorList>
            <person name="Mitreva M."/>
        </authorList>
    </citation>
    <scope>NUCLEOTIDE SEQUENCE [LARGE SCALE GENOMIC DNA]</scope>
    <source>
        <strain evidence="2 3">Baltimore</strain>
    </source>
</reference>
<keyword evidence="1" id="KW-1133">Transmembrane helix</keyword>
<name>A0A368FLE7_ANCCA</name>
<accession>A0A368FLE7</accession>
<proteinExistence type="predicted"/>
<evidence type="ECO:0000313" key="2">
    <source>
        <dbReference type="EMBL" id="RCN33054.1"/>
    </source>
</evidence>
<keyword evidence="1" id="KW-0472">Membrane</keyword>
<evidence type="ECO:0000313" key="3">
    <source>
        <dbReference type="Proteomes" id="UP000252519"/>
    </source>
</evidence>
<keyword evidence="1" id="KW-0812">Transmembrane</keyword>
<protein>
    <submittedName>
        <fullName evidence="2">Uncharacterized protein</fullName>
    </submittedName>
</protein>
<sequence length="58" mass="6688">MKHHNRTSRFSLPSSKILRFVGLLVLSFLVHLGHLIRYFLLFCVNVISQGNFFVALIS</sequence>
<dbReference type="AlphaFoldDB" id="A0A368FLE7"/>
<organism evidence="2 3">
    <name type="scientific">Ancylostoma caninum</name>
    <name type="common">Dog hookworm</name>
    <dbReference type="NCBI Taxonomy" id="29170"/>
    <lineage>
        <taxon>Eukaryota</taxon>
        <taxon>Metazoa</taxon>
        <taxon>Ecdysozoa</taxon>
        <taxon>Nematoda</taxon>
        <taxon>Chromadorea</taxon>
        <taxon>Rhabditida</taxon>
        <taxon>Rhabditina</taxon>
        <taxon>Rhabditomorpha</taxon>
        <taxon>Strongyloidea</taxon>
        <taxon>Ancylostomatidae</taxon>
        <taxon>Ancylostomatinae</taxon>
        <taxon>Ancylostoma</taxon>
    </lineage>
</organism>
<dbReference type="Proteomes" id="UP000252519">
    <property type="component" value="Unassembled WGS sequence"/>
</dbReference>